<evidence type="ECO:0008006" key="7">
    <source>
        <dbReference type="Google" id="ProtNLM"/>
    </source>
</evidence>
<dbReference type="PANTHER" id="PTHR45867">
    <property type="entry name" value="PURPLE ACID PHOSPHATASE"/>
    <property type="match status" value="1"/>
</dbReference>
<evidence type="ECO:0000256" key="1">
    <source>
        <dbReference type="ARBA" id="ARBA00022729"/>
    </source>
</evidence>
<protein>
    <recommendedName>
        <fullName evidence="7">Metallophosphoesterase</fullName>
    </recommendedName>
</protein>
<evidence type="ECO:0000313" key="5">
    <source>
        <dbReference type="EMBL" id="MRX72676.1"/>
    </source>
</evidence>
<dbReference type="InterPro" id="IPR004843">
    <property type="entry name" value="Calcineurin-like_PHP"/>
</dbReference>
<dbReference type="SUPFAM" id="SSF49785">
    <property type="entry name" value="Galactose-binding domain-like"/>
    <property type="match status" value="1"/>
</dbReference>
<dbReference type="Pfam" id="PF16656">
    <property type="entry name" value="Pur_ac_phosph_N"/>
    <property type="match status" value="1"/>
</dbReference>
<dbReference type="OrthoDB" id="9809781at2"/>
<dbReference type="Proteomes" id="UP000448867">
    <property type="component" value="Unassembled WGS sequence"/>
</dbReference>
<sequence length="1496" mass="162106">MLNVKGYMSILFTVLLVLQSVVVPTSFTANADKAIAAERTLKLGAMTDEWTKTIAPGAEQHTLSIQSARGPQEAYVMLVDSESSDLSIQAGIPNGKGFGMQTVRSQALAVSKPGHTVIGAFNGDFYNTSTGIPTGAVVMDGKILKSGNKESFGVDKDGKAMIGYPSPSFQLILNGKSIHINSLNGTRESNHLVLYSPERKSTETNAVGTEVVLKDIQGDVQAGRTATATVEKIIVGVGNEPVPEGKLVLSGHGTSEELLKSLQEGQQIELGSKFAAGWENVKESIAGNYLLVKDSKKTDLPSNSFTSVTAPRTAVGIKEDGSVFFTVVDGRQPGFSEGITVFELQDLMFDLGAVQALNLDGGGSSTFAARQPGESGLSVVNSPSDGFERSVANSLFVVSSAQPSELSQLAVLPDRLLTLAGSSHQFDAKGMDASYQTAEMLAAAEWTLSDSKIGTISKSGLFTAGKESAQGQVISTSGTAQGTSKITVVDTLTQIKLAQDTLTVKRGEEIEIFADTRLNGKKVMADPSSLTWKIEGSIGKIENGVFTASKESGQGSITVSYGEVSDTMNVRVGKMPVILEDFEENFSKWTFTGARYNSIAIRQTTYPEPARFGNHSLQLDYDFTGQIGTSGAYAHPREPIAIDDYPESIGMWVYGDGKGHWLRAQLRDGNNSAFPIDFAAAMNWTGWKYVEAKVPSGKPMPLKMDMPVRLMETNNNNKNAGTIYVDNIRAVYGETNDDLVNPEISELTPAENSVVKNKPFTISAVLTDEQTGIHAERSIMLLDGKEVPASYNEKTGVLSYTPQDDLLDGYHSISVIARDNFGNETVKSWDFEVDTGEAGFKMTAAHKPYVGNNYKIQLQLSQIQKTDSLKLHLRFDPALAEVAGGTARLNLDKKYIKKNESDGKGNVFIELDNLSSLKELDSLGELELRVKESATGNLAVGLTDGRLKLQGSSHNMTIYHPAVTNEISAHLSLKADRASMEFPSVITVKDEKGKPVAGAEVKLLSDKEYGIVKGNSAAVYADKASTLEKTAVLSKNRAAVILTVEDGWANVSFGEQQGWMKLSDLILSGPQLGKTNAKGELVTQKLTAVPGKVNIQAVKNEQYSYQTEIHVLKHLGTVTPEKVNVTLNGRSNSRSITWMTSPKVKTSVVEFVEEAEYQKNGFDSKKTRSFKGESSHHPMNEGELQAHTVELKGLKPEATYKYRAGDGTNWSVTGTLQADPKGNKPFSFHLMGDTQAPPNQTESGFGIYTELLKKAIAEDPHAAFMLHVGDMVDDGNLYSHWHAFFESMKDPAIGPSMPIVPTVGNHENIGNGVETFKKMFSTPQNGPEEFKGTVYSFDYGNAHFAVLNTETSLEGLKKQAEWLKKDMKKSSKKWKIVMNHRSPYYSNPQGGAGNAREVLPPVYEEIGIDLAISGHDHAYVRTFPMKDGKKADKGTTYLIAGSTGGKFYAATPADFMDVYFDEKTQVYSNVKVDDKGISITAKARDGRVIDSYTITK</sequence>
<reference evidence="5 6" key="1">
    <citation type="submission" date="2019-11" db="EMBL/GenBank/DDBJ databases">
        <title>Bacillus lacus genome.</title>
        <authorList>
            <person name="Allen C.J."/>
            <person name="Newman J.D."/>
        </authorList>
    </citation>
    <scope>NUCLEOTIDE SEQUENCE [LARGE SCALE GENOMIC DNA]</scope>
    <source>
        <strain evidence="5 6">KCTC 33946</strain>
    </source>
</reference>
<dbReference type="Pfam" id="PF09992">
    <property type="entry name" value="NAGPA"/>
    <property type="match status" value="1"/>
</dbReference>
<dbReference type="InterPro" id="IPR029052">
    <property type="entry name" value="Metallo-depent_PP-like"/>
</dbReference>
<proteinExistence type="predicted"/>
<feature type="domain" description="Phosphodiester glycosidase" evidence="3">
    <location>
        <begin position="241"/>
        <end position="397"/>
    </location>
</feature>
<comment type="caution">
    <text evidence="5">The sequence shown here is derived from an EMBL/GenBank/DDBJ whole genome shotgun (WGS) entry which is preliminary data.</text>
</comment>
<dbReference type="RefSeq" id="WP_154307833.1">
    <property type="nucleotide sequence ID" value="NZ_WKKI01000019.1"/>
</dbReference>
<dbReference type="InterPro" id="IPR018711">
    <property type="entry name" value="NAGPA"/>
</dbReference>
<feature type="domain" description="Purple acid phosphatase N-terminal" evidence="4">
    <location>
        <begin position="1120"/>
        <end position="1215"/>
    </location>
</feature>
<keyword evidence="1" id="KW-0732">Signal</keyword>
<dbReference type="Gene3D" id="2.60.40.1080">
    <property type="match status" value="1"/>
</dbReference>
<dbReference type="InterPro" id="IPR015914">
    <property type="entry name" value="PAPs_N"/>
</dbReference>
<dbReference type="SUPFAM" id="SSF49363">
    <property type="entry name" value="Purple acid phosphatase, N-terminal domain"/>
    <property type="match status" value="1"/>
</dbReference>
<dbReference type="GO" id="GO:0046872">
    <property type="term" value="F:metal ion binding"/>
    <property type="evidence" value="ECO:0007669"/>
    <property type="project" value="InterPro"/>
</dbReference>
<dbReference type="PANTHER" id="PTHR45867:SF3">
    <property type="entry name" value="ACID PHOSPHATASE TYPE 7"/>
    <property type="match status" value="1"/>
</dbReference>
<accession>A0A7X2IZJ4</accession>
<dbReference type="Gene3D" id="3.60.21.10">
    <property type="match status" value="1"/>
</dbReference>
<dbReference type="InterPro" id="IPR008963">
    <property type="entry name" value="Purple_acid_Pase-like_N"/>
</dbReference>
<dbReference type="Pfam" id="PF00149">
    <property type="entry name" value="Metallophos"/>
    <property type="match status" value="1"/>
</dbReference>
<dbReference type="Gene3D" id="2.60.40.10">
    <property type="entry name" value="Immunoglobulins"/>
    <property type="match status" value="1"/>
</dbReference>
<evidence type="ECO:0000259" key="2">
    <source>
        <dbReference type="Pfam" id="PF00149"/>
    </source>
</evidence>
<dbReference type="InterPro" id="IPR008979">
    <property type="entry name" value="Galactose-bd-like_sf"/>
</dbReference>
<evidence type="ECO:0000259" key="4">
    <source>
        <dbReference type="Pfam" id="PF16656"/>
    </source>
</evidence>
<dbReference type="InterPro" id="IPR013783">
    <property type="entry name" value="Ig-like_fold"/>
</dbReference>
<feature type="domain" description="Calcineurin-like phosphoesterase" evidence="2">
    <location>
        <begin position="1229"/>
        <end position="1419"/>
    </location>
</feature>
<dbReference type="SUPFAM" id="SSF56300">
    <property type="entry name" value="Metallo-dependent phosphatases"/>
    <property type="match status" value="1"/>
</dbReference>
<evidence type="ECO:0000259" key="3">
    <source>
        <dbReference type="Pfam" id="PF09992"/>
    </source>
</evidence>
<organism evidence="5 6">
    <name type="scientific">Metabacillus lacus</name>
    <dbReference type="NCBI Taxonomy" id="1983721"/>
    <lineage>
        <taxon>Bacteria</taxon>
        <taxon>Bacillati</taxon>
        <taxon>Bacillota</taxon>
        <taxon>Bacilli</taxon>
        <taxon>Bacillales</taxon>
        <taxon>Bacillaceae</taxon>
        <taxon>Metabacillus</taxon>
    </lineage>
</organism>
<keyword evidence="6" id="KW-1185">Reference proteome</keyword>
<dbReference type="Gene3D" id="2.60.120.430">
    <property type="entry name" value="Galactose-binding lectin"/>
    <property type="match status" value="1"/>
</dbReference>
<dbReference type="GO" id="GO:0003993">
    <property type="term" value="F:acid phosphatase activity"/>
    <property type="evidence" value="ECO:0007669"/>
    <property type="project" value="InterPro"/>
</dbReference>
<evidence type="ECO:0000313" key="6">
    <source>
        <dbReference type="Proteomes" id="UP000448867"/>
    </source>
</evidence>
<dbReference type="Gene3D" id="2.60.40.380">
    <property type="entry name" value="Purple acid phosphatase-like, N-terminal"/>
    <property type="match status" value="1"/>
</dbReference>
<gene>
    <name evidence="5" type="ORF">GJU40_11005</name>
</gene>
<dbReference type="EMBL" id="WKKI01000019">
    <property type="protein sequence ID" value="MRX72676.1"/>
    <property type="molecule type" value="Genomic_DNA"/>
</dbReference>
<name>A0A7X2IZJ4_9BACI</name>